<accession>A0A095XX38</accession>
<dbReference type="AlphaFoldDB" id="A0A095XX38"/>
<dbReference type="RefSeq" id="WP_035515283.1">
    <property type="nucleotide sequence ID" value="NZ_KN234754.1"/>
</dbReference>
<evidence type="ECO:0000313" key="3">
    <source>
        <dbReference type="EMBL" id="KGE04261.1"/>
    </source>
</evidence>
<keyword evidence="1" id="KW-1133">Transmembrane helix</keyword>
<dbReference type="PANTHER" id="PTHR40940">
    <property type="entry name" value="PROTEIN BATD-RELATED"/>
    <property type="match status" value="1"/>
</dbReference>
<feature type="chain" id="PRO_5001914007" evidence="2">
    <location>
        <begin position="23"/>
        <end position="400"/>
    </location>
</feature>
<dbReference type="PATRIC" id="fig|1265313.6.peg.1109"/>
<evidence type="ECO:0000256" key="1">
    <source>
        <dbReference type="SAM" id="Phobius"/>
    </source>
</evidence>
<keyword evidence="1" id="KW-0812">Transmembrane</keyword>
<keyword evidence="4" id="KW-1185">Reference proteome</keyword>
<feature type="signal peptide" evidence="2">
    <location>
        <begin position="1"/>
        <end position="22"/>
    </location>
</feature>
<dbReference type="InterPro" id="IPR025738">
    <property type="entry name" value="BatD"/>
</dbReference>
<protein>
    <submittedName>
        <fullName evidence="3">BatD</fullName>
    </submittedName>
</protein>
<evidence type="ECO:0000313" key="4">
    <source>
        <dbReference type="Proteomes" id="UP000029640"/>
    </source>
</evidence>
<evidence type="ECO:0000256" key="2">
    <source>
        <dbReference type="SAM" id="SignalP"/>
    </source>
</evidence>
<sequence>MNSLRRLLAIGWVLTLATGAFSEPAVEATVSSRLVAAAPVLPGERVTYEVEVLSNALSFEGLRVVPPAVTGGLLLSDAASTLRGTRRVGGKSLQYVSYRFPVYPRRPGKLWIAPTTVSFTASLGYGQPSRAFHLETAGQTLAVATLPETLPLAAAGLSVSATLDPAGEAVRVGDARTLTITRRLEDAPALLLDPLTLPQLSGVAVYPGIPELIAESARGRLTGVRRDRFTLVFEAAGSAELPALRFPWWDLETGAFRTETLPAFRFKISGAVPAVSAEKDGGARWMRGVTVVLALVLLMAALLVAVRRRGAGDEPRRRLATLRRAARRNDPRAAHIAFLRWWAGVGGTPAGALAVALRELEEALVAGRAWDGRALRRALREHRRQTRRRVPALAPLNPGD</sequence>
<name>A0A095XX38_9GAMM</name>
<dbReference type="PANTHER" id="PTHR40940:SF1">
    <property type="entry name" value="PROTEIN BATD"/>
    <property type="match status" value="1"/>
</dbReference>
<dbReference type="Proteomes" id="UP000029640">
    <property type="component" value="Unassembled WGS sequence"/>
</dbReference>
<keyword evidence="2" id="KW-0732">Signal</keyword>
<organism evidence="3 4">
    <name type="scientific">Pseudohaliea rubra DSM 19751</name>
    <dbReference type="NCBI Taxonomy" id="1265313"/>
    <lineage>
        <taxon>Bacteria</taxon>
        <taxon>Pseudomonadati</taxon>
        <taxon>Pseudomonadota</taxon>
        <taxon>Gammaproteobacteria</taxon>
        <taxon>Cellvibrionales</taxon>
        <taxon>Halieaceae</taxon>
        <taxon>Pseudohaliea</taxon>
    </lineage>
</organism>
<feature type="transmembrane region" description="Helical" evidence="1">
    <location>
        <begin position="285"/>
        <end position="306"/>
    </location>
</feature>
<dbReference type="HOGENOM" id="CLU_047669_1_0_6"/>
<gene>
    <name evidence="3" type="ORF">HRUBRA_01125</name>
</gene>
<dbReference type="EMBL" id="AUVB01000031">
    <property type="protein sequence ID" value="KGE04261.1"/>
    <property type="molecule type" value="Genomic_DNA"/>
</dbReference>
<reference evidence="3 4" key="1">
    <citation type="journal article" date="2014" name="Genome Announc.">
        <title>Genome Sequence of Gammaproteobacterial Pseudohaliea rubra Type Strain DSM 19751, Isolated from Coastal Seawater of the Mediterranean Sea.</title>
        <authorList>
            <person name="Spring S."/>
            <person name="Fiebig A."/>
            <person name="Riedel T."/>
            <person name="Goker M."/>
            <person name="Klenk H.P."/>
        </authorList>
    </citation>
    <scope>NUCLEOTIDE SEQUENCE [LARGE SCALE GENOMIC DNA]</scope>
    <source>
        <strain evidence="3 4">DSM 19751</strain>
    </source>
</reference>
<dbReference type="STRING" id="1265313.HRUBRA_01125"/>
<comment type="caution">
    <text evidence="3">The sequence shown here is derived from an EMBL/GenBank/DDBJ whole genome shotgun (WGS) entry which is preliminary data.</text>
</comment>
<proteinExistence type="predicted"/>
<keyword evidence="1" id="KW-0472">Membrane</keyword>